<gene>
    <name evidence="2" type="ORF">H9901_01125</name>
</gene>
<feature type="transmembrane region" description="Helical" evidence="1">
    <location>
        <begin position="6"/>
        <end position="26"/>
    </location>
</feature>
<protein>
    <submittedName>
        <fullName evidence="2">Uncharacterized protein</fullName>
    </submittedName>
</protein>
<accession>A0A948TIM3</accession>
<proteinExistence type="predicted"/>
<reference evidence="2" key="1">
    <citation type="journal article" date="2021" name="PeerJ">
        <title>Extensive microbial diversity within the chicken gut microbiome revealed by metagenomics and culture.</title>
        <authorList>
            <person name="Gilroy R."/>
            <person name="Ravi A."/>
            <person name="Getino M."/>
            <person name="Pursley I."/>
            <person name="Horton D.L."/>
            <person name="Alikhan N.F."/>
            <person name="Baker D."/>
            <person name="Gharbi K."/>
            <person name="Hall N."/>
            <person name="Watson M."/>
            <person name="Adriaenssens E.M."/>
            <person name="Foster-Nyarko E."/>
            <person name="Jarju S."/>
            <person name="Secka A."/>
            <person name="Antonio M."/>
            <person name="Oren A."/>
            <person name="Chaudhuri R.R."/>
            <person name="La Ragione R."/>
            <person name="Hildebrand F."/>
            <person name="Pallen M.J."/>
        </authorList>
    </citation>
    <scope>NUCLEOTIDE SEQUENCE</scope>
    <source>
        <strain evidence="2">F6-6636</strain>
    </source>
</reference>
<keyword evidence="1" id="KW-1133">Transmembrane helix</keyword>
<evidence type="ECO:0000256" key="1">
    <source>
        <dbReference type="SAM" id="Phobius"/>
    </source>
</evidence>
<dbReference type="EMBL" id="JAHLFS010000017">
    <property type="protein sequence ID" value="MBU3851300.1"/>
    <property type="molecule type" value="Genomic_DNA"/>
</dbReference>
<organism evidence="2 3">
    <name type="scientific">Candidatus Paralactobacillus gallistercoris</name>
    <dbReference type="NCBI Taxonomy" id="2838724"/>
    <lineage>
        <taxon>Bacteria</taxon>
        <taxon>Bacillati</taxon>
        <taxon>Bacillota</taxon>
        <taxon>Bacilli</taxon>
        <taxon>Lactobacillales</taxon>
        <taxon>Lactobacillaceae</taxon>
        <taxon>Lactobacillus</taxon>
    </lineage>
</organism>
<dbReference type="Proteomes" id="UP000777303">
    <property type="component" value="Unassembled WGS sequence"/>
</dbReference>
<keyword evidence="1" id="KW-0472">Membrane</keyword>
<evidence type="ECO:0000313" key="2">
    <source>
        <dbReference type="EMBL" id="MBU3851300.1"/>
    </source>
</evidence>
<comment type="caution">
    <text evidence="2">The sequence shown here is derived from an EMBL/GenBank/DDBJ whole genome shotgun (WGS) entry which is preliminary data.</text>
</comment>
<sequence length="59" mass="6947">MFDTVQIKLLIMAVAAALVTLSILFITWRQHLWRWQTTIPQVIVLILILLIIIVLLHWI</sequence>
<dbReference type="AlphaFoldDB" id="A0A948TIM3"/>
<reference evidence="2" key="2">
    <citation type="submission" date="2021-04" db="EMBL/GenBank/DDBJ databases">
        <authorList>
            <person name="Gilroy R."/>
        </authorList>
    </citation>
    <scope>NUCLEOTIDE SEQUENCE</scope>
    <source>
        <strain evidence="2">F6-6636</strain>
    </source>
</reference>
<name>A0A948TIM3_9LACO</name>
<evidence type="ECO:0000313" key="3">
    <source>
        <dbReference type="Proteomes" id="UP000777303"/>
    </source>
</evidence>
<feature type="transmembrane region" description="Helical" evidence="1">
    <location>
        <begin position="38"/>
        <end position="58"/>
    </location>
</feature>
<keyword evidence="1" id="KW-0812">Transmembrane</keyword>